<dbReference type="Pfam" id="PF06456">
    <property type="entry name" value="Arfaptin"/>
    <property type="match status" value="1"/>
</dbReference>
<keyword evidence="4" id="KW-1185">Reference proteome</keyword>
<dbReference type="InterPro" id="IPR010504">
    <property type="entry name" value="AH_dom"/>
</dbReference>
<dbReference type="InterPro" id="IPR027267">
    <property type="entry name" value="AH/BAR_dom_sf"/>
</dbReference>
<dbReference type="Proteomes" id="UP000007303">
    <property type="component" value="Unassembled WGS sequence"/>
</dbReference>
<dbReference type="AlphaFoldDB" id="H3CFW9"/>
<dbReference type="HOGENOM" id="CLU_047975_3_0_1"/>
<reference evidence="3" key="2">
    <citation type="submission" date="2025-08" db="UniProtKB">
        <authorList>
            <consortium name="Ensembl"/>
        </authorList>
    </citation>
    <scope>IDENTIFICATION</scope>
</reference>
<dbReference type="PANTHER" id="PTHR12141:SF4">
    <property type="entry name" value="ARFAPTIN-1"/>
    <property type="match status" value="1"/>
</dbReference>
<proteinExistence type="predicted"/>
<dbReference type="GO" id="GO:0019904">
    <property type="term" value="F:protein domain specific binding"/>
    <property type="evidence" value="ECO:0007669"/>
    <property type="project" value="InterPro"/>
</dbReference>
<keyword evidence="1" id="KW-0175">Coiled coil</keyword>
<dbReference type="PANTHER" id="PTHR12141">
    <property type="entry name" value="ARFAPTIN-RELATED"/>
    <property type="match status" value="1"/>
</dbReference>
<dbReference type="SUPFAM" id="SSF103657">
    <property type="entry name" value="BAR/IMD domain-like"/>
    <property type="match status" value="1"/>
</dbReference>
<name>H3CFW9_TETNG</name>
<dbReference type="GeneTree" id="ENSGT00950000183040"/>
<reference evidence="3" key="3">
    <citation type="submission" date="2025-09" db="UniProtKB">
        <authorList>
            <consortium name="Ensembl"/>
        </authorList>
    </citation>
    <scope>IDENTIFICATION</scope>
</reference>
<protein>
    <recommendedName>
        <fullName evidence="2">AH domain-containing protein</fullName>
    </recommendedName>
</protein>
<evidence type="ECO:0000256" key="1">
    <source>
        <dbReference type="SAM" id="Coils"/>
    </source>
</evidence>
<reference evidence="4" key="1">
    <citation type="journal article" date="2004" name="Nature">
        <title>Genome duplication in the teleost fish Tetraodon nigroviridis reveals the early vertebrate proto-karyotype.</title>
        <authorList>
            <person name="Jaillon O."/>
            <person name="Aury J.-M."/>
            <person name="Brunet F."/>
            <person name="Petit J.-L."/>
            <person name="Stange-Thomann N."/>
            <person name="Mauceli E."/>
            <person name="Bouneau L."/>
            <person name="Fischer C."/>
            <person name="Ozouf-Costaz C."/>
            <person name="Bernot A."/>
            <person name="Nicaud S."/>
            <person name="Jaffe D."/>
            <person name="Fisher S."/>
            <person name="Lutfalla G."/>
            <person name="Dossat C."/>
            <person name="Segurens B."/>
            <person name="Dasilva C."/>
            <person name="Salanoubat M."/>
            <person name="Levy M."/>
            <person name="Boudet N."/>
            <person name="Castellano S."/>
            <person name="Anthouard V."/>
            <person name="Jubin C."/>
            <person name="Castelli V."/>
            <person name="Katinka M."/>
            <person name="Vacherie B."/>
            <person name="Biemont C."/>
            <person name="Skalli Z."/>
            <person name="Cattolico L."/>
            <person name="Poulain J."/>
            <person name="De Berardinis V."/>
            <person name="Cruaud C."/>
            <person name="Duprat S."/>
            <person name="Brottier P."/>
            <person name="Coutanceau J.-P."/>
            <person name="Gouzy J."/>
            <person name="Parra G."/>
            <person name="Lardier G."/>
            <person name="Chapple C."/>
            <person name="McKernan K.J."/>
            <person name="McEwan P."/>
            <person name="Bosak S."/>
            <person name="Kellis M."/>
            <person name="Volff J.-N."/>
            <person name="Guigo R."/>
            <person name="Zody M.C."/>
            <person name="Mesirov J."/>
            <person name="Lindblad-Toh K."/>
            <person name="Birren B."/>
            <person name="Nusbaum C."/>
            <person name="Kahn D."/>
            <person name="Robinson-Rechavi M."/>
            <person name="Laudet V."/>
            <person name="Schachter V."/>
            <person name="Quetier F."/>
            <person name="Saurin W."/>
            <person name="Scarpelli C."/>
            <person name="Wincker P."/>
            <person name="Lander E.S."/>
            <person name="Weissenbach J."/>
            <person name="Roest Crollius H."/>
        </authorList>
    </citation>
    <scope>NUCLEOTIDE SEQUENCE [LARGE SCALE GENOMIC DNA]</scope>
</reference>
<dbReference type="STRING" id="99883.ENSTNIP00000007146"/>
<accession>H3CFW9</accession>
<dbReference type="CDD" id="cd07660">
    <property type="entry name" value="BAR_Arfaptin"/>
    <property type="match status" value="1"/>
</dbReference>
<organism evidence="3 4">
    <name type="scientific">Tetraodon nigroviridis</name>
    <name type="common">Spotted green pufferfish</name>
    <name type="synonym">Chelonodon nigroviridis</name>
    <dbReference type="NCBI Taxonomy" id="99883"/>
    <lineage>
        <taxon>Eukaryota</taxon>
        <taxon>Metazoa</taxon>
        <taxon>Chordata</taxon>
        <taxon>Craniata</taxon>
        <taxon>Vertebrata</taxon>
        <taxon>Euteleostomi</taxon>
        <taxon>Actinopterygii</taxon>
        <taxon>Neopterygii</taxon>
        <taxon>Teleostei</taxon>
        <taxon>Neoteleostei</taxon>
        <taxon>Acanthomorphata</taxon>
        <taxon>Eupercaria</taxon>
        <taxon>Tetraodontiformes</taxon>
        <taxon>Tetradontoidea</taxon>
        <taxon>Tetraodontidae</taxon>
        <taxon>Tetraodon</taxon>
    </lineage>
</organism>
<dbReference type="OMA" id="TTYKCTR"/>
<evidence type="ECO:0000259" key="2">
    <source>
        <dbReference type="PROSITE" id="PS50870"/>
    </source>
</evidence>
<feature type="coiled-coil region" evidence="1">
    <location>
        <begin position="151"/>
        <end position="201"/>
    </location>
</feature>
<dbReference type="GO" id="GO:0005543">
    <property type="term" value="F:phospholipid binding"/>
    <property type="evidence" value="ECO:0007669"/>
    <property type="project" value="TreeGrafter"/>
</dbReference>
<dbReference type="InterPro" id="IPR030798">
    <property type="entry name" value="Arfaptin_fam"/>
</dbReference>
<dbReference type="Gene3D" id="1.20.1270.60">
    <property type="entry name" value="Arfaptin homology (AH) domain/BAR domain"/>
    <property type="match status" value="1"/>
</dbReference>
<feature type="domain" description="AH" evidence="2">
    <location>
        <begin position="44"/>
        <end position="244"/>
    </location>
</feature>
<dbReference type="PROSITE" id="PS50870">
    <property type="entry name" value="AH"/>
    <property type="match status" value="1"/>
</dbReference>
<dbReference type="GO" id="GO:0006886">
    <property type="term" value="P:intracellular protein transport"/>
    <property type="evidence" value="ECO:0007669"/>
    <property type="project" value="TreeGrafter"/>
</dbReference>
<dbReference type="InParanoid" id="H3CFW9"/>
<dbReference type="SMART" id="SM01015">
    <property type="entry name" value="Arfaptin"/>
    <property type="match status" value="1"/>
</dbReference>
<dbReference type="GO" id="GO:0032588">
    <property type="term" value="C:trans-Golgi network membrane"/>
    <property type="evidence" value="ECO:0007669"/>
    <property type="project" value="TreeGrafter"/>
</dbReference>
<sequence length="264" mass="29983">GTVVRVGTPVSAGEQLQRVRRWSVSKYKAARQALAERLGRGSRTVDLDLESRLELLRHERQRYEQVGRLARTLAAQLAQFAATQRSLGDAFAELGLRTPPLHVEFSVNADAQKFLSKSGKTLADAIGAFTADMDTLINKTMEDTLVNARQYQAARVEYDAFRVDLEELNLRPRDAGTLARLERAQRDFQDQRDRYQRVRRDLSVKVRLLEHNKVKVLHQQLWLLHGAMAAHSLSCHAHLEQSLQQAMTRLRDQAVDSASFLEES</sequence>
<evidence type="ECO:0000313" key="3">
    <source>
        <dbReference type="Ensembl" id="ENSTNIP00000007146.1"/>
    </source>
</evidence>
<dbReference type="Ensembl" id="ENSTNIT00000007303.1">
    <property type="protein sequence ID" value="ENSTNIP00000007146.1"/>
    <property type="gene ID" value="ENSTNIG00000004499.1"/>
</dbReference>
<evidence type="ECO:0000313" key="4">
    <source>
        <dbReference type="Proteomes" id="UP000007303"/>
    </source>
</evidence>
<dbReference type="GO" id="GO:0034315">
    <property type="term" value="P:regulation of Arp2/3 complex-mediated actin nucleation"/>
    <property type="evidence" value="ECO:0007669"/>
    <property type="project" value="TreeGrafter"/>
</dbReference>